<evidence type="ECO:0000313" key="4">
    <source>
        <dbReference type="Proteomes" id="UP000185696"/>
    </source>
</evidence>
<keyword evidence="2" id="KW-0408">Iron</keyword>
<comment type="similarity">
    <text evidence="1 2">Belongs to the cytochrome P450 family.</text>
</comment>
<keyword evidence="2" id="KW-0560">Oxidoreductase</keyword>
<dbReference type="PANTHER" id="PTHR46696:SF4">
    <property type="entry name" value="BIOTIN BIOSYNTHESIS CYTOCHROME P450"/>
    <property type="match status" value="1"/>
</dbReference>
<dbReference type="Proteomes" id="UP000185696">
    <property type="component" value="Unassembled WGS sequence"/>
</dbReference>
<organism evidence="3 4">
    <name type="scientific">Actinophytocola xinjiangensis</name>
    <dbReference type="NCBI Taxonomy" id="485602"/>
    <lineage>
        <taxon>Bacteria</taxon>
        <taxon>Bacillati</taxon>
        <taxon>Actinomycetota</taxon>
        <taxon>Actinomycetes</taxon>
        <taxon>Pseudonocardiales</taxon>
        <taxon>Pseudonocardiaceae</taxon>
    </lineage>
</organism>
<name>A0A7Z0WPP1_9PSEU</name>
<keyword evidence="2" id="KW-0349">Heme</keyword>
<dbReference type="SUPFAM" id="SSF48264">
    <property type="entry name" value="Cytochrome P450"/>
    <property type="match status" value="1"/>
</dbReference>
<keyword evidence="2" id="KW-0479">Metal-binding</keyword>
<evidence type="ECO:0000313" key="3">
    <source>
        <dbReference type="EMBL" id="OLF10038.1"/>
    </source>
</evidence>
<dbReference type="InterPro" id="IPR001128">
    <property type="entry name" value="Cyt_P450"/>
</dbReference>
<dbReference type="EMBL" id="MSIF01000007">
    <property type="protein sequence ID" value="OLF10038.1"/>
    <property type="molecule type" value="Genomic_DNA"/>
</dbReference>
<dbReference type="PRINTS" id="PR00359">
    <property type="entry name" value="BP450"/>
</dbReference>
<reference evidence="3 4" key="1">
    <citation type="submission" date="2016-12" db="EMBL/GenBank/DDBJ databases">
        <title>The draft genome sequence of Actinophytocola xinjiangensis.</title>
        <authorList>
            <person name="Wang W."/>
            <person name="Yuan L."/>
        </authorList>
    </citation>
    <scope>NUCLEOTIDE SEQUENCE [LARGE SCALE GENOMIC DNA]</scope>
    <source>
        <strain evidence="3 4">CGMCC 4.4663</strain>
    </source>
</reference>
<keyword evidence="4" id="KW-1185">Reference proteome</keyword>
<protein>
    <submittedName>
        <fullName evidence="3">Cytochrome</fullName>
    </submittedName>
</protein>
<proteinExistence type="inferred from homology"/>
<dbReference type="PROSITE" id="PS00086">
    <property type="entry name" value="CYTOCHROME_P450"/>
    <property type="match status" value="1"/>
</dbReference>
<dbReference type="GO" id="GO:0036199">
    <property type="term" value="F:cholest-4-en-3-one 26-monooxygenase activity"/>
    <property type="evidence" value="ECO:0007669"/>
    <property type="project" value="TreeGrafter"/>
</dbReference>
<dbReference type="GO" id="GO:0006707">
    <property type="term" value="P:cholesterol catabolic process"/>
    <property type="evidence" value="ECO:0007669"/>
    <property type="project" value="TreeGrafter"/>
</dbReference>
<dbReference type="GO" id="GO:0020037">
    <property type="term" value="F:heme binding"/>
    <property type="evidence" value="ECO:0007669"/>
    <property type="project" value="InterPro"/>
</dbReference>
<dbReference type="PANTHER" id="PTHR46696">
    <property type="entry name" value="P450, PUTATIVE (EUROFUNG)-RELATED"/>
    <property type="match status" value="1"/>
</dbReference>
<dbReference type="OrthoDB" id="5241086at2"/>
<comment type="caution">
    <text evidence="3">The sequence shown here is derived from an EMBL/GenBank/DDBJ whole genome shotgun (WGS) entry which is preliminary data.</text>
</comment>
<dbReference type="AlphaFoldDB" id="A0A7Z0WPP1"/>
<dbReference type="Pfam" id="PF00067">
    <property type="entry name" value="p450"/>
    <property type="match status" value="1"/>
</dbReference>
<sequence>MSADSTADATADATVIVDPDTYLTGVPHATLARLRARAAVVWVDEPGVDAWPAGPGFWAVVRHAEVKEVMRTPAVFSSHLGATQIRDPKDEPTLAFVRQMMLNQDPPEHSRLRRLLTRAFTPKAIAGLEDRITAWARELVGGVAGRGECDFATDVAADLPLRTLAEIFGVPHEDRWLMYDWSNRVIGYQDTEYASSARAPLAGSTAMARRALALRPRPDADGFLPDQRTREGMPDLYAYANDLGAFKRANPGGDVMSNLMREVDDAGGRVSLGEFENLFWLFAVAGNETLRNALPGGLIALMSHRDQYRRLLADRSLLGPAVEEMLRWWTPVMCFRRTATADTELGGARIRAGDKVVVWFSSANRDERVFADPDRFDITRQSSDHLSFGHGPHYCLGAHLAKVQLRALFTALFDVLGEVEPAGDPVRLRSNFQNGVKRLPIRW</sequence>
<gene>
    <name evidence="3" type="ORF">BLA60_16380</name>
</gene>
<dbReference type="InterPro" id="IPR017972">
    <property type="entry name" value="Cyt_P450_CS"/>
</dbReference>
<dbReference type="GO" id="GO:0008395">
    <property type="term" value="F:steroid hydroxylase activity"/>
    <property type="evidence" value="ECO:0007669"/>
    <property type="project" value="TreeGrafter"/>
</dbReference>
<accession>A0A7Z0WPP1</accession>
<dbReference type="InterPro" id="IPR036396">
    <property type="entry name" value="Cyt_P450_sf"/>
</dbReference>
<dbReference type="CDD" id="cd11033">
    <property type="entry name" value="CYP142-like"/>
    <property type="match status" value="1"/>
</dbReference>
<evidence type="ECO:0000256" key="2">
    <source>
        <dbReference type="RuleBase" id="RU000461"/>
    </source>
</evidence>
<dbReference type="GO" id="GO:0005506">
    <property type="term" value="F:iron ion binding"/>
    <property type="evidence" value="ECO:0007669"/>
    <property type="project" value="InterPro"/>
</dbReference>
<dbReference type="RefSeq" id="WP_075133758.1">
    <property type="nucleotide sequence ID" value="NZ_MSIF01000007.1"/>
</dbReference>
<evidence type="ECO:0000256" key="1">
    <source>
        <dbReference type="ARBA" id="ARBA00010617"/>
    </source>
</evidence>
<keyword evidence="2" id="KW-0503">Monooxygenase</keyword>
<dbReference type="InterPro" id="IPR002397">
    <property type="entry name" value="Cyt_P450_B"/>
</dbReference>
<dbReference type="Gene3D" id="1.10.630.10">
    <property type="entry name" value="Cytochrome P450"/>
    <property type="match status" value="1"/>
</dbReference>